<dbReference type="Pfam" id="PF13385">
    <property type="entry name" value="Laminin_G_3"/>
    <property type="match status" value="1"/>
</dbReference>
<evidence type="ECO:0000313" key="1">
    <source>
        <dbReference type="EMBL" id="AMY08934.1"/>
    </source>
</evidence>
<protein>
    <recommendedName>
        <fullName evidence="3">LamG-like jellyroll fold domain-containing protein</fullName>
    </recommendedName>
</protein>
<dbReference type="EMBL" id="CP015136">
    <property type="protein sequence ID" value="AMY08934.1"/>
    <property type="molecule type" value="Genomic_DNA"/>
</dbReference>
<dbReference type="STRING" id="1855912.LuPra_02140"/>
<dbReference type="Gene3D" id="2.60.120.200">
    <property type="match status" value="1"/>
</dbReference>
<dbReference type="AlphaFoldDB" id="A0A143PME0"/>
<name>A0A143PME0_LUTPR</name>
<proteinExistence type="predicted"/>
<reference evidence="2" key="2">
    <citation type="submission" date="2016-04" db="EMBL/GenBank/DDBJ databases">
        <title>First Complete Genome Sequence of a Subdivision 6 Acidobacterium.</title>
        <authorList>
            <person name="Huang S."/>
            <person name="Vieira S."/>
            <person name="Bunk B."/>
            <person name="Riedel T."/>
            <person name="Sproeer C."/>
            <person name="Overmann J."/>
        </authorList>
    </citation>
    <scope>NUCLEOTIDE SEQUENCE [LARGE SCALE GENOMIC DNA]</scope>
    <source>
        <strain evidence="2">DSM 100886 HEG_-6_39</strain>
    </source>
</reference>
<reference evidence="1 2" key="1">
    <citation type="journal article" date="2016" name="Genome Announc.">
        <title>First Complete Genome Sequence of a Subdivision 6 Acidobacterium Strain.</title>
        <authorList>
            <person name="Huang S."/>
            <person name="Vieira S."/>
            <person name="Bunk B."/>
            <person name="Riedel T."/>
            <person name="Sproer C."/>
            <person name="Overmann J."/>
        </authorList>
    </citation>
    <scope>NUCLEOTIDE SEQUENCE [LARGE SCALE GENOMIC DNA]</scope>
    <source>
        <strain evidence="2">DSM 100886 HEG_-6_39</strain>
    </source>
</reference>
<dbReference type="KEGG" id="abac:LuPra_02140"/>
<dbReference type="SUPFAM" id="SSF49899">
    <property type="entry name" value="Concanavalin A-like lectins/glucanases"/>
    <property type="match status" value="1"/>
</dbReference>
<gene>
    <name evidence="1" type="ORF">LuPra_02140</name>
</gene>
<organism evidence="1 2">
    <name type="scientific">Luteitalea pratensis</name>
    <dbReference type="NCBI Taxonomy" id="1855912"/>
    <lineage>
        <taxon>Bacteria</taxon>
        <taxon>Pseudomonadati</taxon>
        <taxon>Acidobacteriota</taxon>
        <taxon>Vicinamibacteria</taxon>
        <taxon>Vicinamibacterales</taxon>
        <taxon>Vicinamibacteraceae</taxon>
        <taxon>Luteitalea</taxon>
    </lineage>
</organism>
<keyword evidence="2" id="KW-1185">Reference proteome</keyword>
<sequence>MSCQLSERHSVHATRPPVLSLRRRLHTGIGVAAAVVGMLVGAGGRPWALGLGPSFSADSQPAPMTETWTFDRLDQIGGHPTTVLGSPRVIDSPPGKAVEFDGVDDALLVGAHPLAGAATFTWEAIFRPDGGARAQRWFHLQEDGSDNRMLFEIRVAGDRWFLDAFAYSNGNEKALINKEALHAVGEWYHVAAVYDGTTYSNYVNGVQQLAFPIVLVPQGKGRASVGVRVTLVDYFKGAVHSARFTRRALTPAEFTGIRRQR</sequence>
<dbReference type="Proteomes" id="UP000076079">
    <property type="component" value="Chromosome"/>
</dbReference>
<evidence type="ECO:0000313" key="2">
    <source>
        <dbReference type="Proteomes" id="UP000076079"/>
    </source>
</evidence>
<dbReference type="InterPro" id="IPR013320">
    <property type="entry name" value="ConA-like_dom_sf"/>
</dbReference>
<accession>A0A143PME0</accession>
<evidence type="ECO:0008006" key="3">
    <source>
        <dbReference type="Google" id="ProtNLM"/>
    </source>
</evidence>